<dbReference type="InterPro" id="IPR003439">
    <property type="entry name" value="ABC_transporter-like_ATP-bd"/>
</dbReference>
<comment type="caution">
    <text evidence="6">The sequence shown here is derived from an EMBL/GenBank/DDBJ whole genome shotgun (WGS) entry which is preliminary data.</text>
</comment>
<organism evidence="6 7">
    <name type="scientific">Variovorax paradoxus</name>
    <dbReference type="NCBI Taxonomy" id="34073"/>
    <lineage>
        <taxon>Bacteria</taxon>
        <taxon>Pseudomonadati</taxon>
        <taxon>Pseudomonadota</taxon>
        <taxon>Betaproteobacteria</taxon>
        <taxon>Burkholderiales</taxon>
        <taxon>Comamonadaceae</taxon>
        <taxon>Variovorax</taxon>
    </lineage>
</organism>
<feature type="domain" description="ABC transporter" evidence="5">
    <location>
        <begin position="1"/>
        <end position="220"/>
    </location>
</feature>
<dbReference type="Proteomes" id="UP000249135">
    <property type="component" value="Unassembled WGS sequence"/>
</dbReference>
<dbReference type="InterPro" id="IPR003593">
    <property type="entry name" value="AAA+_ATPase"/>
</dbReference>
<dbReference type="SMART" id="SM00382">
    <property type="entry name" value="AAA"/>
    <property type="match status" value="1"/>
</dbReference>
<dbReference type="PROSITE" id="PS50893">
    <property type="entry name" value="ABC_TRANSPORTER_2"/>
    <property type="match status" value="1"/>
</dbReference>
<dbReference type="PROSITE" id="PS00211">
    <property type="entry name" value="ABC_TRANSPORTER_1"/>
    <property type="match status" value="1"/>
</dbReference>
<dbReference type="InterPro" id="IPR050093">
    <property type="entry name" value="ABC_SmlMolc_Importer"/>
</dbReference>
<dbReference type="EMBL" id="QFPP01000191">
    <property type="protein sequence ID" value="PZQ73341.1"/>
    <property type="molecule type" value="Genomic_DNA"/>
</dbReference>
<keyword evidence="2" id="KW-1003">Cell membrane</keyword>
<gene>
    <name evidence="6" type="ORF">DI563_15180</name>
</gene>
<dbReference type="InterPro" id="IPR027417">
    <property type="entry name" value="P-loop_NTPase"/>
</dbReference>
<dbReference type="PANTHER" id="PTHR42781:SF4">
    <property type="entry name" value="SPERMIDINE_PUTRESCINE IMPORT ATP-BINDING PROTEIN POTA"/>
    <property type="match status" value="1"/>
</dbReference>
<evidence type="ECO:0000256" key="2">
    <source>
        <dbReference type="ARBA" id="ARBA00022475"/>
    </source>
</evidence>
<evidence type="ECO:0000259" key="5">
    <source>
        <dbReference type="PROSITE" id="PS50893"/>
    </source>
</evidence>
<dbReference type="SUPFAM" id="SSF52540">
    <property type="entry name" value="P-loop containing nucleoside triphosphate hydrolases"/>
    <property type="match status" value="1"/>
</dbReference>
<dbReference type="InterPro" id="IPR017871">
    <property type="entry name" value="ABC_transporter-like_CS"/>
</dbReference>
<sequence>MLDIHIRLTLQSPERSFAVDAAFRSGAHRTALLGASGSGKSTVLQAIAGLLPGVEGHVRVDGQTLLDSTQGIDRPARERGVGFVFQDYALFPHLTVHQNLCFGVRRLGRAPAPEAMERVEALMAQFDIESLHRAYPRHLSGGQRQRVALARALATAPRLLLLDEPLSALDTELRIRLRAELARMLARVQVPTLLVTHDPQDVEALAQSVVRLDGGRVVAG</sequence>
<evidence type="ECO:0000313" key="7">
    <source>
        <dbReference type="Proteomes" id="UP000249135"/>
    </source>
</evidence>
<name>A0A2W5Q4V2_VARPD</name>
<dbReference type="GO" id="GO:0016887">
    <property type="term" value="F:ATP hydrolysis activity"/>
    <property type="evidence" value="ECO:0007669"/>
    <property type="project" value="InterPro"/>
</dbReference>
<dbReference type="PANTHER" id="PTHR42781">
    <property type="entry name" value="SPERMIDINE/PUTRESCINE IMPORT ATP-BINDING PROTEIN POTA"/>
    <property type="match status" value="1"/>
</dbReference>
<keyword evidence="3" id="KW-0547">Nucleotide-binding</keyword>
<evidence type="ECO:0000256" key="3">
    <source>
        <dbReference type="ARBA" id="ARBA00022741"/>
    </source>
</evidence>
<keyword evidence="4 6" id="KW-0067">ATP-binding</keyword>
<proteinExistence type="predicted"/>
<protein>
    <submittedName>
        <fullName evidence="6">ABC transporter ATP-binding protein</fullName>
    </submittedName>
</protein>
<evidence type="ECO:0000256" key="4">
    <source>
        <dbReference type="ARBA" id="ARBA00022840"/>
    </source>
</evidence>
<reference evidence="6 7" key="1">
    <citation type="submission" date="2017-08" db="EMBL/GenBank/DDBJ databases">
        <title>Infants hospitalized years apart are colonized by the same room-sourced microbial strains.</title>
        <authorList>
            <person name="Brooks B."/>
            <person name="Olm M.R."/>
            <person name="Firek B.A."/>
            <person name="Baker R."/>
            <person name="Thomas B.C."/>
            <person name="Morowitz M.J."/>
            <person name="Banfield J.F."/>
        </authorList>
    </citation>
    <scope>NUCLEOTIDE SEQUENCE [LARGE SCALE GENOMIC DNA]</scope>
    <source>
        <strain evidence="6">S2_005_003_R2_41</strain>
    </source>
</reference>
<dbReference type="AlphaFoldDB" id="A0A2W5Q4V2"/>
<dbReference type="Pfam" id="PF00005">
    <property type="entry name" value="ABC_tran"/>
    <property type="match status" value="1"/>
</dbReference>
<dbReference type="GO" id="GO:0005524">
    <property type="term" value="F:ATP binding"/>
    <property type="evidence" value="ECO:0007669"/>
    <property type="project" value="UniProtKB-KW"/>
</dbReference>
<evidence type="ECO:0000256" key="1">
    <source>
        <dbReference type="ARBA" id="ARBA00022448"/>
    </source>
</evidence>
<keyword evidence="1" id="KW-0813">Transport</keyword>
<evidence type="ECO:0000313" key="6">
    <source>
        <dbReference type="EMBL" id="PZQ73341.1"/>
    </source>
</evidence>
<keyword evidence="2" id="KW-0472">Membrane</keyword>
<dbReference type="Gene3D" id="3.40.50.300">
    <property type="entry name" value="P-loop containing nucleotide triphosphate hydrolases"/>
    <property type="match status" value="1"/>
</dbReference>
<accession>A0A2W5Q4V2</accession>